<feature type="transmembrane region" description="Helical" evidence="8">
    <location>
        <begin position="366"/>
        <end position="389"/>
    </location>
</feature>
<feature type="transmembrane region" description="Helical" evidence="8">
    <location>
        <begin position="81"/>
        <end position="104"/>
    </location>
</feature>
<dbReference type="RefSeq" id="WP_189538684.1">
    <property type="nucleotide sequence ID" value="NZ_BMZD01000001.1"/>
</dbReference>
<dbReference type="InterPro" id="IPR050189">
    <property type="entry name" value="MFS_Efflux_Transporters"/>
</dbReference>
<keyword evidence="5 8" id="KW-0812">Transmembrane</keyword>
<feature type="transmembrane region" description="Helical" evidence="8">
    <location>
        <begin position="167"/>
        <end position="185"/>
    </location>
</feature>
<evidence type="ECO:0000256" key="4">
    <source>
        <dbReference type="ARBA" id="ARBA00022475"/>
    </source>
</evidence>
<comment type="caution">
    <text evidence="8">Lacks conserved residue(s) required for the propagation of feature annotation.</text>
</comment>
<evidence type="ECO:0000256" key="1">
    <source>
        <dbReference type="ARBA" id="ARBA00004651"/>
    </source>
</evidence>
<dbReference type="PROSITE" id="PS50850">
    <property type="entry name" value="MFS"/>
    <property type="match status" value="1"/>
</dbReference>
<keyword evidence="8" id="KW-0997">Cell inner membrane</keyword>
<dbReference type="PANTHER" id="PTHR43124">
    <property type="entry name" value="PURINE EFFLUX PUMP PBUE"/>
    <property type="match status" value="1"/>
</dbReference>
<evidence type="ECO:0000256" key="2">
    <source>
        <dbReference type="ARBA" id="ARBA00006236"/>
    </source>
</evidence>
<sequence>MRGAAATSRPPGLGTILLLAAIAALGSLATQLIVPALPLLAADLRASAADAQFVIGVYLVGLGAGQLVAGPVADRRGRKPVLLAGLLLYCLGSAAAFVATSLPLLLAARLAQALGASAGVVTTRVLVSDLFPPEEAARRQASLMAVILISPALAPAIGGLIGELAGWRAIFAVLTVAGFCGALLASRSLPEAAPPAAGSVVRLGPALLRLARNPRFLAPSLAIAGGSSALYMFIGTTPFLLTHDFALRPREVGLAMMLVALASIAGTFTVARIDRRGHALLAGAGLLLTSALLLLAGALAGLHSLAAFLVPMIVLGLGAGISGPAGITRVLRSTPGLEGTATSICGAAQMLLSALAAASLSRFAPVGTLALGVALTLATGIAMSAAIWAHRNSMQGLA</sequence>
<gene>
    <name evidence="10" type="ORF">GCM10011617_03360</name>
</gene>
<keyword evidence="7 8" id="KW-0472">Membrane</keyword>
<feature type="transmembrane region" description="Helical" evidence="8">
    <location>
        <begin position="216"/>
        <end position="234"/>
    </location>
</feature>
<feature type="transmembrane region" description="Helical" evidence="8">
    <location>
        <begin position="280"/>
        <end position="299"/>
    </location>
</feature>
<feature type="transmembrane region" description="Helical" evidence="8">
    <location>
        <begin position="305"/>
        <end position="327"/>
    </location>
</feature>
<dbReference type="Proteomes" id="UP000634139">
    <property type="component" value="Unassembled WGS sequence"/>
</dbReference>
<evidence type="ECO:0000256" key="6">
    <source>
        <dbReference type="ARBA" id="ARBA00022989"/>
    </source>
</evidence>
<dbReference type="GO" id="GO:1990961">
    <property type="term" value="P:xenobiotic detoxification by transmembrane export across the plasma membrane"/>
    <property type="evidence" value="ECO:0007669"/>
    <property type="project" value="InterPro"/>
</dbReference>
<keyword evidence="4" id="KW-1003">Cell membrane</keyword>
<evidence type="ECO:0000313" key="11">
    <source>
        <dbReference type="Proteomes" id="UP000634139"/>
    </source>
</evidence>
<comment type="subcellular location">
    <subcellularLocation>
        <location evidence="8">Cell inner membrane</location>
        <topology evidence="8">Multi-pass membrane protein</topology>
    </subcellularLocation>
    <subcellularLocation>
        <location evidence="1">Cell membrane</location>
        <topology evidence="1">Multi-pass membrane protein</topology>
    </subcellularLocation>
</comment>
<reference evidence="10" key="2">
    <citation type="submission" date="2020-09" db="EMBL/GenBank/DDBJ databases">
        <authorList>
            <person name="Sun Q."/>
            <person name="Kim S."/>
        </authorList>
    </citation>
    <scope>NUCLEOTIDE SEQUENCE</scope>
    <source>
        <strain evidence="10">KCTC 32422</strain>
    </source>
</reference>
<keyword evidence="6 8" id="KW-1133">Transmembrane helix</keyword>
<evidence type="ECO:0000313" key="10">
    <source>
        <dbReference type="EMBL" id="GGZ87907.1"/>
    </source>
</evidence>
<dbReference type="NCBIfam" id="TIGR00710">
    <property type="entry name" value="efflux_Bcr_CflA"/>
    <property type="match status" value="1"/>
</dbReference>
<organism evidence="10 11">
    <name type="scientific">Novosphingobium arvoryzae</name>
    <dbReference type="NCBI Taxonomy" id="1256514"/>
    <lineage>
        <taxon>Bacteria</taxon>
        <taxon>Pseudomonadati</taxon>
        <taxon>Pseudomonadota</taxon>
        <taxon>Alphaproteobacteria</taxon>
        <taxon>Sphingomonadales</taxon>
        <taxon>Sphingomonadaceae</taxon>
        <taxon>Novosphingobium</taxon>
    </lineage>
</organism>
<dbReference type="Gene3D" id="1.20.1720.10">
    <property type="entry name" value="Multidrug resistance protein D"/>
    <property type="match status" value="1"/>
</dbReference>
<dbReference type="InterPro" id="IPR020846">
    <property type="entry name" value="MFS_dom"/>
</dbReference>
<keyword evidence="3 8" id="KW-0813">Transport</keyword>
<dbReference type="GO" id="GO:0005886">
    <property type="term" value="C:plasma membrane"/>
    <property type="evidence" value="ECO:0007669"/>
    <property type="project" value="UniProtKB-SubCell"/>
</dbReference>
<feature type="domain" description="Major facilitator superfamily (MFS) profile" evidence="9">
    <location>
        <begin position="15"/>
        <end position="392"/>
    </location>
</feature>
<protein>
    <recommendedName>
        <fullName evidence="8">Bcr/CflA family efflux transporter</fullName>
    </recommendedName>
</protein>
<comment type="caution">
    <text evidence="10">The sequence shown here is derived from an EMBL/GenBank/DDBJ whole genome shotgun (WGS) entry which is preliminary data.</text>
</comment>
<evidence type="ECO:0000259" key="9">
    <source>
        <dbReference type="PROSITE" id="PS50850"/>
    </source>
</evidence>
<feature type="transmembrane region" description="Helical" evidence="8">
    <location>
        <begin position="110"/>
        <end position="131"/>
    </location>
</feature>
<feature type="transmembrane region" description="Helical" evidence="8">
    <location>
        <begin position="339"/>
        <end position="360"/>
    </location>
</feature>
<dbReference type="SUPFAM" id="SSF103473">
    <property type="entry name" value="MFS general substrate transporter"/>
    <property type="match status" value="1"/>
</dbReference>
<proteinExistence type="inferred from homology"/>
<reference evidence="10" key="1">
    <citation type="journal article" date="2014" name="Int. J. Syst. Evol. Microbiol.">
        <title>Complete genome sequence of Corynebacterium casei LMG S-19264T (=DSM 44701T), isolated from a smear-ripened cheese.</title>
        <authorList>
            <consortium name="US DOE Joint Genome Institute (JGI-PGF)"/>
            <person name="Walter F."/>
            <person name="Albersmeier A."/>
            <person name="Kalinowski J."/>
            <person name="Ruckert C."/>
        </authorList>
    </citation>
    <scope>NUCLEOTIDE SEQUENCE</scope>
    <source>
        <strain evidence="10">KCTC 32422</strain>
    </source>
</reference>
<feature type="transmembrane region" description="Helical" evidence="8">
    <location>
        <begin position="51"/>
        <end position="69"/>
    </location>
</feature>
<dbReference type="InterPro" id="IPR036259">
    <property type="entry name" value="MFS_trans_sf"/>
</dbReference>
<keyword evidence="11" id="KW-1185">Reference proteome</keyword>
<name>A0A918R7T5_9SPHN</name>
<evidence type="ECO:0000256" key="3">
    <source>
        <dbReference type="ARBA" id="ARBA00022448"/>
    </source>
</evidence>
<evidence type="ECO:0000256" key="7">
    <source>
        <dbReference type="ARBA" id="ARBA00023136"/>
    </source>
</evidence>
<accession>A0A918R7T5</accession>
<dbReference type="PANTHER" id="PTHR43124:SF3">
    <property type="entry name" value="CHLORAMPHENICOL EFFLUX PUMP RV0191"/>
    <property type="match status" value="1"/>
</dbReference>
<dbReference type="InterPro" id="IPR004812">
    <property type="entry name" value="Efflux_drug-R_Bcr/CmlA"/>
</dbReference>
<dbReference type="Pfam" id="PF07690">
    <property type="entry name" value="MFS_1"/>
    <property type="match status" value="1"/>
</dbReference>
<dbReference type="AlphaFoldDB" id="A0A918R7T5"/>
<comment type="similarity">
    <text evidence="2 8">Belongs to the major facilitator superfamily. Bcr/CmlA family.</text>
</comment>
<evidence type="ECO:0000256" key="5">
    <source>
        <dbReference type="ARBA" id="ARBA00022692"/>
    </source>
</evidence>
<dbReference type="EMBL" id="BMZD01000001">
    <property type="protein sequence ID" value="GGZ87907.1"/>
    <property type="molecule type" value="Genomic_DNA"/>
</dbReference>
<evidence type="ECO:0000256" key="8">
    <source>
        <dbReference type="RuleBase" id="RU365088"/>
    </source>
</evidence>
<dbReference type="InterPro" id="IPR011701">
    <property type="entry name" value="MFS"/>
</dbReference>
<feature type="transmembrane region" description="Helical" evidence="8">
    <location>
        <begin position="143"/>
        <end position="161"/>
    </location>
</feature>
<dbReference type="GO" id="GO:0042910">
    <property type="term" value="F:xenobiotic transmembrane transporter activity"/>
    <property type="evidence" value="ECO:0007669"/>
    <property type="project" value="InterPro"/>
</dbReference>
<feature type="transmembrane region" description="Helical" evidence="8">
    <location>
        <begin position="254"/>
        <end position="273"/>
    </location>
</feature>